<evidence type="ECO:0000256" key="4">
    <source>
        <dbReference type="ARBA" id="ARBA00022729"/>
    </source>
</evidence>
<evidence type="ECO:0000313" key="10">
    <source>
        <dbReference type="EMBL" id="RJX40585.1"/>
    </source>
</evidence>
<dbReference type="NCBIfam" id="TIGR02887">
    <property type="entry name" value="spore_ger_x_C"/>
    <property type="match status" value="1"/>
</dbReference>
<evidence type="ECO:0000256" key="5">
    <source>
        <dbReference type="ARBA" id="ARBA00023136"/>
    </source>
</evidence>
<evidence type="ECO:0000256" key="7">
    <source>
        <dbReference type="ARBA" id="ARBA00023288"/>
    </source>
</evidence>
<dbReference type="InterPro" id="IPR008844">
    <property type="entry name" value="Spore_GerAC-like"/>
</dbReference>
<feature type="domain" description="Spore germination protein N-terminal" evidence="9">
    <location>
        <begin position="27"/>
        <end position="195"/>
    </location>
</feature>
<comment type="caution">
    <text evidence="10">The sequence shown here is derived from an EMBL/GenBank/DDBJ whole genome shotgun (WGS) entry which is preliminary data.</text>
</comment>
<dbReference type="Proteomes" id="UP000267798">
    <property type="component" value="Unassembled WGS sequence"/>
</dbReference>
<comment type="similarity">
    <text evidence="2">Belongs to the GerABKC lipoprotein family.</text>
</comment>
<keyword evidence="6" id="KW-0564">Palmitate</keyword>
<evidence type="ECO:0000256" key="2">
    <source>
        <dbReference type="ARBA" id="ARBA00007886"/>
    </source>
</evidence>
<keyword evidence="5" id="KW-0472">Membrane</keyword>
<name>A0A3A6PHP9_9BACL</name>
<evidence type="ECO:0000256" key="1">
    <source>
        <dbReference type="ARBA" id="ARBA00004635"/>
    </source>
</evidence>
<dbReference type="EMBL" id="QXQB01000001">
    <property type="protein sequence ID" value="RJX40585.1"/>
    <property type="molecule type" value="Genomic_DNA"/>
</dbReference>
<dbReference type="PANTHER" id="PTHR35789">
    <property type="entry name" value="SPORE GERMINATION PROTEIN B3"/>
    <property type="match status" value="1"/>
</dbReference>
<keyword evidence="3" id="KW-0309">Germination</keyword>
<organism evidence="10 11">
    <name type="scientific">Paenibacillus pinisoli</name>
    <dbReference type="NCBI Taxonomy" id="1276110"/>
    <lineage>
        <taxon>Bacteria</taxon>
        <taxon>Bacillati</taxon>
        <taxon>Bacillota</taxon>
        <taxon>Bacilli</taxon>
        <taxon>Bacillales</taxon>
        <taxon>Paenibacillaceae</taxon>
        <taxon>Paenibacillus</taxon>
    </lineage>
</organism>
<keyword evidence="7" id="KW-0449">Lipoprotein</keyword>
<evidence type="ECO:0000313" key="11">
    <source>
        <dbReference type="Proteomes" id="UP000267798"/>
    </source>
</evidence>
<keyword evidence="11" id="KW-1185">Reference proteome</keyword>
<keyword evidence="4" id="KW-0732">Signal</keyword>
<reference evidence="10 11" key="1">
    <citation type="submission" date="2018-09" db="EMBL/GenBank/DDBJ databases">
        <title>Paenibacillus aracenensis nov. sp. isolated from a cave in southern Spain.</title>
        <authorList>
            <person name="Jurado V."/>
            <person name="Gutierrez-Patricio S."/>
            <person name="Gonzalez-Pimentel J.L."/>
            <person name="Miller A.Z."/>
            <person name="Laiz L."/>
            <person name="Saiz-Jimenez C."/>
        </authorList>
    </citation>
    <scope>NUCLEOTIDE SEQUENCE [LARGE SCALE GENOMIC DNA]</scope>
    <source>
        <strain evidence="10 11">JCM 19203</strain>
    </source>
</reference>
<evidence type="ECO:0000259" key="8">
    <source>
        <dbReference type="Pfam" id="PF05504"/>
    </source>
</evidence>
<gene>
    <name evidence="10" type="ORF">D3P09_00770</name>
</gene>
<dbReference type="PANTHER" id="PTHR35789:SF1">
    <property type="entry name" value="SPORE GERMINATION PROTEIN B3"/>
    <property type="match status" value="1"/>
</dbReference>
<comment type="subcellular location">
    <subcellularLocation>
        <location evidence="1">Membrane</location>
        <topology evidence="1">Lipid-anchor</topology>
    </subcellularLocation>
</comment>
<dbReference type="Pfam" id="PF05504">
    <property type="entry name" value="Spore_GerAC"/>
    <property type="match status" value="1"/>
</dbReference>
<dbReference type="OrthoDB" id="9816067at2"/>
<dbReference type="Pfam" id="PF25198">
    <property type="entry name" value="Spore_GerAC_N"/>
    <property type="match status" value="1"/>
</dbReference>
<dbReference type="RefSeq" id="WP_120106277.1">
    <property type="nucleotide sequence ID" value="NZ_QXQB01000001.1"/>
</dbReference>
<protein>
    <submittedName>
        <fullName evidence="10">Ger(X)C family spore germination protein</fullName>
    </submittedName>
</protein>
<dbReference type="GO" id="GO:0009847">
    <property type="term" value="P:spore germination"/>
    <property type="evidence" value="ECO:0007669"/>
    <property type="project" value="InterPro"/>
</dbReference>
<dbReference type="InterPro" id="IPR057336">
    <property type="entry name" value="GerAC_N"/>
</dbReference>
<dbReference type="Gene3D" id="3.30.300.210">
    <property type="entry name" value="Nutrient germinant receptor protein C, domain 3"/>
    <property type="match status" value="1"/>
</dbReference>
<evidence type="ECO:0000256" key="3">
    <source>
        <dbReference type="ARBA" id="ARBA00022544"/>
    </source>
</evidence>
<accession>A0A3A6PHP9</accession>
<dbReference type="GO" id="GO:0016020">
    <property type="term" value="C:membrane"/>
    <property type="evidence" value="ECO:0007669"/>
    <property type="project" value="UniProtKB-SubCell"/>
</dbReference>
<dbReference type="InterPro" id="IPR038501">
    <property type="entry name" value="Spore_GerAC_C_sf"/>
</dbReference>
<dbReference type="PROSITE" id="PS51257">
    <property type="entry name" value="PROKAR_LIPOPROTEIN"/>
    <property type="match status" value="1"/>
</dbReference>
<dbReference type="InterPro" id="IPR046953">
    <property type="entry name" value="Spore_GerAC-like_C"/>
</dbReference>
<feature type="domain" description="Spore germination GerAC-like C-terminal" evidence="8">
    <location>
        <begin position="205"/>
        <end position="356"/>
    </location>
</feature>
<proteinExistence type="inferred from homology"/>
<sequence>MRKRLLARVSLLLLIVAAMGILSGCWDNKDINHRSLPVVMGISKSEDLYKILLQIPEPSQTNNSGTEFRFVGATGSTINEIVDRIGANMETQMDLLHLKVILIEKAYAEEGINDAVSAFMRTNVISPRTMAVICDEPIEHFFSKIKRYSRNNGTILEDFFQFDAGWSPQVAQSRIWELFRSVHSFTHDEAIPIIKSGSGTVIETMGSAIIRNGKMVGRLSANETLLANIFNGLNVKGKIEVMNSATVQIVGNRIHNKSSMENGIPVLKSTVHLKVKLLEMKGNPTKEQIKEQLQAILEQRLQNVLNKMKADQADILGLGQLYRNKLKRDQLEAWRSQYLPHLKSDIRFKVSIESEGELKMGA</sequence>
<evidence type="ECO:0000256" key="6">
    <source>
        <dbReference type="ARBA" id="ARBA00023139"/>
    </source>
</evidence>
<evidence type="ECO:0000259" key="9">
    <source>
        <dbReference type="Pfam" id="PF25198"/>
    </source>
</evidence>
<dbReference type="AlphaFoldDB" id="A0A3A6PHP9"/>